<evidence type="ECO:0000256" key="2">
    <source>
        <dbReference type="SAM" id="Phobius"/>
    </source>
</evidence>
<name>A0A2T7BCD0_9BACT</name>
<dbReference type="EMBL" id="QCYK01000003">
    <property type="protein sequence ID" value="PUZ22758.1"/>
    <property type="molecule type" value="Genomic_DNA"/>
</dbReference>
<sequence>MRKAISVFITFSFVVQCCKNSTTMHTPAANVTSPPYSVTNQPRHLIILKKSIFLSLATISRLPGRQNRIPMKKILHIGGRVLLATGLLCLLLAACCYSSLSHFRRHAAIASGTVIDMVSNRDAGNLIYAPVITFQDHQGCRHTYISGSFAPPANYSIGEQVNVYFDPESPAETAQLGGVNLHLYAMVLLYLGLLAGCLGALALAYERWGWGMPVRGRFSRADPQTGKAGKPASRSSRKHAYCSL</sequence>
<dbReference type="Pfam" id="PF12158">
    <property type="entry name" value="DUF3592"/>
    <property type="match status" value="1"/>
</dbReference>
<feature type="compositionally biased region" description="Basic residues" evidence="1">
    <location>
        <begin position="235"/>
        <end position="244"/>
    </location>
</feature>
<dbReference type="AlphaFoldDB" id="A0A2T7BCD0"/>
<proteinExistence type="predicted"/>
<evidence type="ECO:0000313" key="5">
    <source>
        <dbReference type="Proteomes" id="UP000244450"/>
    </source>
</evidence>
<dbReference type="InterPro" id="IPR021994">
    <property type="entry name" value="DUF3592"/>
</dbReference>
<feature type="region of interest" description="Disordered" evidence="1">
    <location>
        <begin position="221"/>
        <end position="244"/>
    </location>
</feature>
<feature type="domain" description="DUF3592" evidence="3">
    <location>
        <begin position="111"/>
        <end position="172"/>
    </location>
</feature>
<dbReference type="Proteomes" id="UP000244450">
    <property type="component" value="Unassembled WGS sequence"/>
</dbReference>
<organism evidence="4 5">
    <name type="scientific">Chitinophaga parva</name>
    <dbReference type="NCBI Taxonomy" id="2169414"/>
    <lineage>
        <taxon>Bacteria</taxon>
        <taxon>Pseudomonadati</taxon>
        <taxon>Bacteroidota</taxon>
        <taxon>Chitinophagia</taxon>
        <taxon>Chitinophagales</taxon>
        <taxon>Chitinophagaceae</taxon>
        <taxon>Chitinophaga</taxon>
    </lineage>
</organism>
<keyword evidence="2" id="KW-1133">Transmembrane helix</keyword>
<gene>
    <name evidence="4" type="ORF">DCC81_20230</name>
</gene>
<accession>A0A2T7BCD0</accession>
<reference evidence="4 5" key="1">
    <citation type="submission" date="2018-04" db="EMBL/GenBank/DDBJ databases">
        <title>Chitinophaga fuyangensis sp. nov., isolated from soil in a chemical factory.</title>
        <authorList>
            <person name="Chen K."/>
        </authorList>
    </citation>
    <scope>NUCLEOTIDE SEQUENCE [LARGE SCALE GENOMIC DNA]</scope>
    <source>
        <strain evidence="4 5">LY-1</strain>
    </source>
</reference>
<keyword evidence="2" id="KW-0812">Transmembrane</keyword>
<evidence type="ECO:0000313" key="4">
    <source>
        <dbReference type="EMBL" id="PUZ22758.1"/>
    </source>
</evidence>
<keyword evidence="2" id="KW-0472">Membrane</keyword>
<keyword evidence="5" id="KW-1185">Reference proteome</keyword>
<evidence type="ECO:0000259" key="3">
    <source>
        <dbReference type="Pfam" id="PF12158"/>
    </source>
</evidence>
<feature type="transmembrane region" description="Helical" evidence="2">
    <location>
        <begin position="81"/>
        <end position="100"/>
    </location>
</feature>
<protein>
    <recommendedName>
        <fullName evidence="3">DUF3592 domain-containing protein</fullName>
    </recommendedName>
</protein>
<feature type="transmembrane region" description="Helical" evidence="2">
    <location>
        <begin position="183"/>
        <end position="205"/>
    </location>
</feature>
<dbReference type="OrthoDB" id="2242169at2"/>
<evidence type="ECO:0000256" key="1">
    <source>
        <dbReference type="SAM" id="MobiDB-lite"/>
    </source>
</evidence>
<comment type="caution">
    <text evidence="4">The sequence shown here is derived from an EMBL/GenBank/DDBJ whole genome shotgun (WGS) entry which is preliminary data.</text>
</comment>